<accession>A0A9B0WV06</accession>
<feature type="region of interest" description="Disordered" evidence="1">
    <location>
        <begin position="22"/>
        <end position="78"/>
    </location>
</feature>
<dbReference type="RefSeq" id="XP_006871124.1">
    <property type="nucleotide sequence ID" value="XM_006871062.1"/>
</dbReference>
<dbReference type="Proteomes" id="UP000504623">
    <property type="component" value="Unplaced"/>
</dbReference>
<feature type="compositionally biased region" description="Low complexity" evidence="1">
    <location>
        <begin position="189"/>
        <end position="201"/>
    </location>
</feature>
<feature type="compositionally biased region" description="Basic and acidic residues" evidence="1">
    <location>
        <begin position="268"/>
        <end position="296"/>
    </location>
</feature>
<sequence>MSATNEPDQDLGAQLGVGDVAGAGSRVADEPGLVGAGAPGAVQEQGVPAGSGSQAQEVQMSREDSNIGPAEEEGAVAEEANPARVVDVHQLPIASSQFDFHKLIHSMLRRQYHQNHVVIWPRDSPIGRRQPQSFRFRCRGSGYRGGGQGHGSQGQSWGPGAGEDPSWSALPQLDYVPSQAPAPGPTEPGEPSNQTQQAPEQEQPEDASHQASAPQLDAAQPGTSQSQWAALQEDEEAAQYQHENSDEKAPKPGGEEEKEAEEETEKEAEEKIEKEPEKENKKEKEQEPTKNLDGAEGRPGSSRYL</sequence>
<organism evidence="2 3">
    <name type="scientific">Chrysochloris asiatica</name>
    <name type="common">Cape golden mole</name>
    <dbReference type="NCBI Taxonomy" id="185453"/>
    <lineage>
        <taxon>Eukaryota</taxon>
        <taxon>Metazoa</taxon>
        <taxon>Chordata</taxon>
        <taxon>Craniata</taxon>
        <taxon>Vertebrata</taxon>
        <taxon>Euteleostomi</taxon>
        <taxon>Mammalia</taxon>
        <taxon>Eutheria</taxon>
        <taxon>Afrotheria</taxon>
        <taxon>Chrysochloridae</taxon>
        <taxon>Chrysochlorinae</taxon>
        <taxon>Chrysochloris</taxon>
    </lineage>
</organism>
<name>A0A9B0WV06_CHRAS</name>
<keyword evidence="2" id="KW-1185">Reference proteome</keyword>
<protein>
    <submittedName>
        <fullName evidence="3">Cancer/testis antigen 47B-like</fullName>
    </submittedName>
</protein>
<dbReference type="Pfam" id="PF15623">
    <property type="entry name" value="CT47"/>
    <property type="match status" value="1"/>
</dbReference>
<dbReference type="GeneID" id="102838016"/>
<dbReference type="InterPro" id="IPR028930">
    <property type="entry name" value="CT47"/>
</dbReference>
<reference evidence="3" key="1">
    <citation type="submission" date="2025-08" db="UniProtKB">
        <authorList>
            <consortium name="RefSeq"/>
        </authorList>
    </citation>
    <scope>IDENTIFICATION</scope>
    <source>
        <tissue evidence="3">Spleen</tissue>
    </source>
</reference>
<feature type="compositionally biased region" description="Acidic residues" evidence="1">
    <location>
        <begin position="256"/>
        <end position="267"/>
    </location>
</feature>
<evidence type="ECO:0000256" key="1">
    <source>
        <dbReference type="SAM" id="MobiDB-lite"/>
    </source>
</evidence>
<feature type="compositionally biased region" description="Gly residues" evidence="1">
    <location>
        <begin position="142"/>
        <end position="161"/>
    </location>
</feature>
<evidence type="ECO:0000313" key="2">
    <source>
        <dbReference type="Proteomes" id="UP000504623"/>
    </source>
</evidence>
<gene>
    <name evidence="3" type="primary">LOC102838016</name>
</gene>
<feature type="compositionally biased region" description="Basic and acidic residues" evidence="1">
    <location>
        <begin position="243"/>
        <end position="255"/>
    </location>
</feature>
<evidence type="ECO:0000313" key="3">
    <source>
        <dbReference type="RefSeq" id="XP_006871124.1"/>
    </source>
</evidence>
<dbReference type="AlphaFoldDB" id="A0A9B0WV06"/>
<feature type="region of interest" description="Disordered" evidence="1">
    <location>
        <begin position="136"/>
        <end position="305"/>
    </location>
</feature>
<proteinExistence type="predicted"/>